<gene>
    <name evidence="2" type="ORF">P8C59_004743</name>
</gene>
<protein>
    <recommendedName>
        <fullName evidence="1">Peptide N-acetyl-beta-D-glucosaminyl asparaginase amidase A N-terminal domain-containing protein</fullName>
    </recommendedName>
</protein>
<dbReference type="Pfam" id="PF25156">
    <property type="entry name" value="PNGase_A_C"/>
    <property type="match status" value="1"/>
</dbReference>
<name>A0AAD9MER8_9PEZI</name>
<dbReference type="InterPro" id="IPR056948">
    <property type="entry name" value="PNGaseA_N"/>
</dbReference>
<accession>A0AAD9MER8</accession>
<organism evidence="2 3">
    <name type="scientific">Phyllachora maydis</name>
    <dbReference type="NCBI Taxonomy" id="1825666"/>
    <lineage>
        <taxon>Eukaryota</taxon>
        <taxon>Fungi</taxon>
        <taxon>Dikarya</taxon>
        <taxon>Ascomycota</taxon>
        <taxon>Pezizomycotina</taxon>
        <taxon>Sordariomycetes</taxon>
        <taxon>Sordariomycetidae</taxon>
        <taxon>Phyllachorales</taxon>
        <taxon>Phyllachoraceae</taxon>
        <taxon>Phyllachora</taxon>
    </lineage>
</organism>
<sequence>MEYSFASSYGKPYVGQYTPPGCQFNRVIMNFTVVSKGRQFDRLALMYFGDTEVWRTSTAEPSKSQGIRWTYMKDMTAILSLWKSPQKLIFDLGNIVDANLTGAFNTTLTATFFESTVNTNAGPPSDLIIPISKPSSADDVASQFSLPHDNATSIIRNFPQNARRAVFSVSACGQADEEFWWSNALQSDVYAFNASIGPMPGFSPFREVQVLIDGQLAGVQWPYPVIFTGGVNPNVHRPLVGIDTFDLKEHEIDISPFLPVLCDGEQHNFTMLVAGLDDNGGTSAALTQTVDNSWYVTGKIFVWLDPAGSVTTGDRPTVQASAPTISVFQRLTHTANGTNMTLDYSTDVSRYMSISGRIVTKDGPSNVSWTQRLTYTNVGSVTSAGNSSANTLLIQGTDMANRGSSNIYQAIYSYPLFANSTTDVTPDDNMTQFAHIIQGKHEVVSGSAVFPTGLEAFASLGKPFAAATLNTTQEGNATYFFPGGGHGNSTVRNVSTAQVFSFGGVSSADQGEEVQLYFRNVTASNDSVAYNRETVDGT</sequence>
<dbReference type="PANTHER" id="PTHR31104">
    <property type="entry name" value="PEPTIDE-N4-(N-ACETYL-BETA-GLUCOSAMINYL)ASPARAGINE AMIDASE A PROTEIN"/>
    <property type="match status" value="1"/>
</dbReference>
<dbReference type="Pfam" id="PF12222">
    <property type="entry name" value="PNGaseA"/>
    <property type="match status" value="1"/>
</dbReference>
<proteinExistence type="predicted"/>
<dbReference type="Proteomes" id="UP001217918">
    <property type="component" value="Unassembled WGS sequence"/>
</dbReference>
<evidence type="ECO:0000259" key="1">
    <source>
        <dbReference type="Pfam" id="PF12222"/>
    </source>
</evidence>
<dbReference type="EMBL" id="JAQQPM010000003">
    <property type="protein sequence ID" value="KAK2070231.1"/>
    <property type="molecule type" value="Genomic_DNA"/>
</dbReference>
<evidence type="ECO:0000313" key="3">
    <source>
        <dbReference type="Proteomes" id="UP001217918"/>
    </source>
</evidence>
<keyword evidence="3" id="KW-1185">Reference proteome</keyword>
<comment type="caution">
    <text evidence="2">The sequence shown here is derived from an EMBL/GenBank/DDBJ whole genome shotgun (WGS) entry which is preliminary data.</text>
</comment>
<feature type="domain" description="Peptide N-acetyl-beta-D-glucosaminyl asparaginase amidase A N-terminal" evidence="1">
    <location>
        <begin position="1"/>
        <end position="314"/>
    </location>
</feature>
<dbReference type="InterPro" id="IPR021102">
    <property type="entry name" value="PNGase_A"/>
</dbReference>
<dbReference type="AlphaFoldDB" id="A0AAD9MER8"/>
<evidence type="ECO:0000313" key="2">
    <source>
        <dbReference type="EMBL" id="KAK2070231.1"/>
    </source>
</evidence>
<reference evidence="2" key="1">
    <citation type="journal article" date="2023" name="Mol. Plant Microbe Interact.">
        <title>Elucidating the Obligate Nature and Biological Capacity of an Invasive Fungal Corn Pathogen.</title>
        <authorList>
            <person name="MacCready J.S."/>
            <person name="Roggenkamp E.M."/>
            <person name="Gdanetz K."/>
            <person name="Chilvers M.I."/>
        </authorList>
    </citation>
    <scope>NUCLEOTIDE SEQUENCE</scope>
    <source>
        <strain evidence="2">PM02</strain>
    </source>
</reference>